<accession>A0A9N9FDW2</accession>
<keyword evidence="2" id="KW-1185">Reference proteome</keyword>
<evidence type="ECO:0000313" key="2">
    <source>
        <dbReference type="Proteomes" id="UP000789405"/>
    </source>
</evidence>
<proteinExistence type="predicted"/>
<comment type="caution">
    <text evidence="1">The sequence shown here is derived from an EMBL/GenBank/DDBJ whole genome shotgun (WGS) entry which is preliminary data.</text>
</comment>
<protein>
    <submittedName>
        <fullName evidence="1">10762_t:CDS:1</fullName>
    </submittedName>
</protein>
<evidence type="ECO:0000313" key="1">
    <source>
        <dbReference type="EMBL" id="CAG8527233.1"/>
    </source>
</evidence>
<organism evidence="1 2">
    <name type="scientific">Dentiscutata erythropus</name>
    <dbReference type="NCBI Taxonomy" id="1348616"/>
    <lineage>
        <taxon>Eukaryota</taxon>
        <taxon>Fungi</taxon>
        <taxon>Fungi incertae sedis</taxon>
        <taxon>Mucoromycota</taxon>
        <taxon>Glomeromycotina</taxon>
        <taxon>Glomeromycetes</taxon>
        <taxon>Diversisporales</taxon>
        <taxon>Gigasporaceae</taxon>
        <taxon>Dentiscutata</taxon>
    </lineage>
</organism>
<reference evidence="1" key="1">
    <citation type="submission" date="2021-06" db="EMBL/GenBank/DDBJ databases">
        <authorList>
            <person name="Kallberg Y."/>
            <person name="Tangrot J."/>
            <person name="Rosling A."/>
        </authorList>
    </citation>
    <scope>NUCLEOTIDE SEQUENCE</scope>
    <source>
        <strain evidence="1">MA453B</strain>
    </source>
</reference>
<dbReference type="Proteomes" id="UP000789405">
    <property type="component" value="Unassembled WGS sequence"/>
</dbReference>
<dbReference type="EMBL" id="CAJVPY010001563">
    <property type="protein sequence ID" value="CAG8527233.1"/>
    <property type="molecule type" value="Genomic_DNA"/>
</dbReference>
<dbReference type="AlphaFoldDB" id="A0A9N9FDW2"/>
<sequence>MTLPDPIWYLFIKLGYIPDYKKKQKGNTDTSIQKFTSSASLFLISISYKVDHITKSE</sequence>
<gene>
    <name evidence="1" type="ORF">DERYTH_LOCUS4166</name>
</gene>
<name>A0A9N9FDW2_9GLOM</name>